<name>A0A4P6JJ69_KTERU</name>
<keyword evidence="2" id="KW-0472">Membrane</keyword>
<evidence type="ECO:0000313" key="3">
    <source>
        <dbReference type="EMBL" id="QBD75157.1"/>
    </source>
</evidence>
<evidence type="ECO:0000256" key="2">
    <source>
        <dbReference type="SAM" id="Phobius"/>
    </source>
</evidence>
<dbReference type="AlphaFoldDB" id="A0A4P6JJ69"/>
<feature type="compositionally biased region" description="Basic and acidic residues" evidence="1">
    <location>
        <begin position="238"/>
        <end position="249"/>
    </location>
</feature>
<feature type="transmembrane region" description="Helical" evidence="2">
    <location>
        <begin position="101"/>
        <end position="122"/>
    </location>
</feature>
<protein>
    <submittedName>
        <fullName evidence="3">Uncharacterized protein</fullName>
    </submittedName>
</protein>
<feature type="transmembrane region" description="Helical" evidence="2">
    <location>
        <begin position="62"/>
        <end position="80"/>
    </location>
</feature>
<feature type="transmembrane region" description="Helical" evidence="2">
    <location>
        <begin position="134"/>
        <end position="151"/>
    </location>
</feature>
<accession>A0A4P6JJ69</accession>
<feature type="region of interest" description="Disordered" evidence="1">
    <location>
        <begin position="218"/>
        <end position="249"/>
    </location>
</feature>
<dbReference type="OrthoDB" id="9942071at2"/>
<evidence type="ECO:0000256" key="1">
    <source>
        <dbReference type="SAM" id="MobiDB-lite"/>
    </source>
</evidence>
<gene>
    <name evidence="3" type="ORF">EPA93_03765</name>
</gene>
<organism evidence="3 4">
    <name type="scientific">Ktedonosporobacter rubrisoli</name>
    <dbReference type="NCBI Taxonomy" id="2509675"/>
    <lineage>
        <taxon>Bacteria</taxon>
        <taxon>Bacillati</taxon>
        <taxon>Chloroflexota</taxon>
        <taxon>Ktedonobacteria</taxon>
        <taxon>Ktedonobacterales</taxon>
        <taxon>Ktedonosporobacteraceae</taxon>
        <taxon>Ktedonosporobacter</taxon>
    </lineage>
</organism>
<reference evidence="3 4" key="1">
    <citation type="submission" date="2019-01" db="EMBL/GenBank/DDBJ databases">
        <title>Ktedonosporobacter rubrisoli SCAWS-G2.</title>
        <authorList>
            <person name="Huang Y."/>
            <person name="Yan B."/>
        </authorList>
    </citation>
    <scope>NUCLEOTIDE SEQUENCE [LARGE SCALE GENOMIC DNA]</scope>
    <source>
        <strain evidence="3 4">SCAWS-G2</strain>
    </source>
</reference>
<dbReference type="KEGG" id="kbs:EPA93_03765"/>
<keyword evidence="4" id="KW-1185">Reference proteome</keyword>
<dbReference type="RefSeq" id="WP_129885756.1">
    <property type="nucleotide sequence ID" value="NZ_CP035758.1"/>
</dbReference>
<sequence>MIRESWKTIALARAEIITDLWEVAKAYAGRAAEWVLFLCMVVNIVEMLPGVNIAGWILNTVLGVQVVMLDIGGMSLGTMASHIREQGNAEAAKKADVTSKFLIGLMVVTLLLVSIGMLFPAIKLYTDMGEKGLILVRVVMTVIYGHVIHSLRSTSKTQPVPATPPAAVPDSAELEAIIRGILVPVLAQYRTDARADIAEQVKQALSLVAIAGEKEMPSVSSSDRKRLSPAPTSLASVRRMEEGYASRETRLSDAHQALLQEGIRPTGDTLSRRARCNRAVALNWLKAQKIAG</sequence>
<evidence type="ECO:0000313" key="4">
    <source>
        <dbReference type="Proteomes" id="UP000290365"/>
    </source>
</evidence>
<dbReference type="Proteomes" id="UP000290365">
    <property type="component" value="Chromosome"/>
</dbReference>
<dbReference type="EMBL" id="CP035758">
    <property type="protein sequence ID" value="QBD75157.1"/>
    <property type="molecule type" value="Genomic_DNA"/>
</dbReference>
<keyword evidence="2" id="KW-0812">Transmembrane</keyword>
<keyword evidence="2" id="KW-1133">Transmembrane helix</keyword>
<proteinExistence type="predicted"/>
<feature type="transmembrane region" description="Helical" evidence="2">
    <location>
        <begin position="34"/>
        <end position="56"/>
    </location>
</feature>